<sequence length="478" mass="53899">MASSNDESLNLPLREIPGDYGLPIIGPILDRYNYNYFQGHDEFIRSRMEKHKSSVFRMNMLPGQFIKVSDPRVIVVADAISFPILFDLSKVEKKNVLYGTFMPSLSFTGECRTCACLDPSEEKHKKLKSLFLSLIASRHDKFIPESKKCFDALFDNLEAHVAEKGAANFNTLNDTMAFDLVFRVFFDINPADTVLGNNGPSMITKWLVCQLHPLVTLGLPKIFSVVEDLFLHTFSFPSFLVKTDYQKIYDVVYASSASILEEAESLGLSKEEACHNLVFLAGFNAYGGMKALFPALLKWLCLGGPKLHRELAKEILTVIESEGGVLTLGSIEKMTLTKSVVYEALRIEPPVPYQYATAKEDLVINSHDACYQVKKGETLFGYQPFATKDPKIFANPEEFIPTRFIGEGEKLLKYVYWSNERETVNPTVDNKQCPAKNIVVLLARLMVIEFFQRYKTCTAEISRLLLGSLVTVKTLTKH</sequence>
<dbReference type="FunFam" id="1.10.630.10:FF:000024">
    <property type="entry name" value="Allene oxide synthase, chloroplastic"/>
    <property type="match status" value="1"/>
</dbReference>
<dbReference type="PANTHER" id="PTHR24286:SF302">
    <property type="entry name" value="ALLENE OXIDE SYNTHASE 2"/>
    <property type="match status" value="1"/>
</dbReference>
<dbReference type="GO" id="GO:0016829">
    <property type="term" value="F:lyase activity"/>
    <property type="evidence" value="ECO:0007669"/>
    <property type="project" value="UniProtKB-KW"/>
</dbReference>
<dbReference type="InterPro" id="IPR036396">
    <property type="entry name" value="Cyt_P450_sf"/>
</dbReference>
<dbReference type="GO" id="GO:0016705">
    <property type="term" value="F:oxidoreductase activity, acting on paired donors, with incorporation or reduction of molecular oxygen"/>
    <property type="evidence" value="ECO:0007669"/>
    <property type="project" value="InterPro"/>
</dbReference>
<proteinExistence type="predicted"/>
<comment type="cofactor">
    <cofactor evidence="5">
        <name>heme</name>
        <dbReference type="ChEBI" id="CHEBI:30413"/>
    </cofactor>
</comment>
<feature type="binding site" description="axial binding residue" evidence="5">
    <location>
        <position position="433"/>
    </location>
    <ligand>
        <name>heme</name>
        <dbReference type="ChEBI" id="CHEBI:30413"/>
    </ligand>
    <ligandPart>
        <name>Fe</name>
        <dbReference type="ChEBI" id="CHEBI:18248"/>
    </ligandPart>
</feature>
<dbReference type="InterPro" id="IPR001128">
    <property type="entry name" value="Cyt_P450"/>
</dbReference>
<dbReference type="CDD" id="cd11071">
    <property type="entry name" value="CYP74"/>
    <property type="match status" value="1"/>
</dbReference>
<dbReference type="GO" id="GO:0033075">
    <property type="term" value="P:isoquinoline alkaloid biosynthetic process"/>
    <property type="evidence" value="ECO:0007669"/>
    <property type="project" value="UniProtKB-ARBA"/>
</dbReference>
<evidence type="ECO:0000256" key="1">
    <source>
        <dbReference type="ARBA" id="ARBA00022617"/>
    </source>
</evidence>
<dbReference type="PRINTS" id="PR00465">
    <property type="entry name" value="EP450IV"/>
</dbReference>
<dbReference type="GO" id="GO:0019752">
    <property type="term" value="P:carboxylic acid metabolic process"/>
    <property type="evidence" value="ECO:0007669"/>
    <property type="project" value="UniProtKB-ARBA"/>
</dbReference>
<accession>A0AA41SF52</accession>
<organism evidence="6 7">
    <name type="scientific">Papaver nudicaule</name>
    <name type="common">Iceland poppy</name>
    <dbReference type="NCBI Taxonomy" id="74823"/>
    <lineage>
        <taxon>Eukaryota</taxon>
        <taxon>Viridiplantae</taxon>
        <taxon>Streptophyta</taxon>
        <taxon>Embryophyta</taxon>
        <taxon>Tracheophyta</taxon>
        <taxon>Spermatophyta</taxon>
        <taxon>Magnoliopsida</taxon>
        <taxon>Ranunculales</taxon>
        <taxon>Papaveraceae</taxon>
        <taxon>Papaveroideae</taxon>
        <taxon>Papaver</taxon>
    </lineage>
</organism>
<evidence type="ECO:0000256" key="3">
    <source>
        <dbReference type="ARBA" id="ARBA00023004"/>
    </source>
</evidence>
<evidence type="ECO:0000313" key="7">
    <source>
        <dbReference type="Proteomes" id="UP001177140"/>
    </source>
</evidence>
<dbReference type="EMBL" id="JAJJMA010124072">
    <property type="protein sequence ID" value="MCL7032488.1"/>
    <property type="molecule type" value="Genomic_DNA"/>
</dbReference>
<evidence type="ECO:0000256" key="2">
    <source>
        <dbReference type="ARBA" id="ARBA00022723"/>
    </source>
</evidence>
<dbReference type="AlphaFoldDB" id="A0AA41SF52"/>
<evidence type="ECO:0000313" key="6">
    <source>
        <dbReference type="EMBL" id="MCL7032488.1"/>
    </source>
</evidence>
<name>A0AA41SF52_PAPNU</name>
<gene>
    <name evidence="6" type="ORF">MKW94_024183</name>
</gene>
<keyword evidence="7" id="KW-1185">Reference proteome</keyword>
<dbReference type="SUPFAM" id="SSF48264">
    <property type="entry name" value="Cytochrome P450"/>
    <property type="match status" value="1"/>
</dbReference>
<dbReference type="InterPro" id="IPR002403">
    <property type="entry name" value="Cyt_P450_E_grp-IV"/>
</dbReference>
<dbReference type="GO" id="GO:0016125">
    <property type="term" value="P:sterol metabolic process"/>
    <property type="evidence" value="ECO:0007669"/>
    <property type="project" value="TreeGrafter"/>
</dbReference>
<dbReference type="GO" id="GO:0004497">
    <property type="term" value="F:monooxygenase activity"/>
    <property type="evidence" value="ECO:0007669"/>
    <property type="project" value="InterPro"/>
</dbReference>
<keyword evidence="4" id="KW-0456">Lyase</keyword>
<dbReference type="Gene3D" id="1.10.630.10">
    <property type="entry name" value="Cytochrome P450"/>
    <property type="match status" value="1"/>
</dbReference>
<keyword evidence="1 5" id="KW-0349">Heme</keyword>
<keyword evidence="3 5" id="KW-0408">Iron</keyword>
<dbReference type="Pfam" id="PF00067">
    <property type="entry name" value="p450"/>
    <property type="match status" value="1"/>
</dbReference>
<dbReference type="PANTHER" id="PTHR24286">
    <property type="entry name" value="CYTOCHROME P450 26"/>
    <property type="match status" value="1"/>
</dbReference>
<dbReference type="GO" id="GO:0020037">
    <property type="term" value="F:heme binding"/>
    <property type="evidence" value="ECO:0007669"/>
    <property type="project" value="InterPro"/>
</dbReference>
<reference evidence="6" key="1">
    <citation type="submission" date="2022-03" db="EMBL/GenBank/DDBJ databases">
        <title>A functionally conserved STORR gene fusion in Papaver species that diverged 16.8 million years ago.</title>
        <authorList>
            <person name="Catania T."/>
        </authorList>
    </citation>
    <scope>NUCLEOTIDE SEQUENCE</scope>
    <source>
        <strain evidence="6">S-191538</strain>
    </source>
</reference>
<keyword evidence="2 5" id="KW-0479">Metal-binding</keyword>
<dbReference type="Proteomes" id="UP001177140">
    <property type="component" value="Unassembled WGS sequence"/>
</dbReference>
<comment type="caution">
    <text evidence="6">The sequence shown here is derived from an EMBL/GenBank/DDBJ whole genome shotgun (WGS) entry which is preliminary data.</text>
</comment>
<evidence type="ECO:0000256" key="5">
    <source>
        <dbReference type="PIRSR" id="PIRSR602403-1"/>
    </source>
</evidence>
<dbReference type="GO" id="GO:0005506">
    <property type="term" value="F:iron ion binding"/>
    <property type="evidence" value="ECO:0007669"/>
    <property type="project" value="InterPro"/>
</dbReference>
<protein>
    <submittedName>
        <fullName evidence="6">Uncharacterized protein</fullName>
    </submittedName>
</protein>
<evidence type="ECO:0000256" key="4">
    <source>
        <dbReference type="ARBA" id="ARBA00023239"/>
    </source>
</evidence>